<evidence type="ECO:0000313" key="2">
    <source>
        <dbReference type="EMBL" id="KAI6651389.1"/>
    </source>
</evidence>
<feature type="region of interest" description="Disordered" evidence="1">
    <location>
        <begin position="1"/>
        <end position="27"/>
    </location>
</feature>
<feature type="compositionally biased region" description="Polar residues" evidence="1">
    <location>
        <begin position="1"/>
        <end position="12"/>
    </location>
</feature>
<evidence type="ECO:0000256" key="1">
    <source>
        <dbReference type="SAM" id="MobiDB-lite"/>
    </source>
</evidence>
<keyword evidence="3" id="KW-1185">Reference proteome</keyword>
<accession>A0AAV7JR83</accession>
<dbReference type="Proteomes" id="UP001165289">
    <property type="component" value="Unassembled WGS sequence"/>
</dbReference>
<protein>
    <submittedName>
        <fullName evidence="2">Uncharacterized protein</fullName>
    </submittedName>
</protein>
<dbReference type="AlphaFoldDB" id="A0AAV7JR83"/>
<reference evidence="2 3" key="1">
    <citation type="journal article" date="2023" name="BMC Biol.">
        <title>The compact genome of the sponge Oopsacas minuta (Hexactinellida) is lacking key metazoan core genes.</title>
        <authorList>
            <person name="Santini S."/>
            <person name="Schenkelaars Q."/>
            <person name="Jourda C."/>
            <person name="Duchesne M."/>
            <person name="Belahbib H."/>
            <person name="Rocher C."/>
            <person name="Selva M."/>
            <person name="Riesgo A."/>
            <person name="Vervoort M."/>
            <person name="Leys S.P."/>
            <person name="Kodjabachian L."/>
            <person name="Le Bivic A."/>
            <person name="Borchiellini C."/>
            <person name="Claverie J.M."/>
            <person name="Renard E."/>
        </authorList>
    </citation>
    <scope>NUCLEOTIDE SEQUENCE [LARGE SCALE GENOMIC DNA]</scope>
    <source>
        <strain evidence="2">SPO-2</strain>
    </source>
</reference>
<feature type="compositionally biased region" description="Low complexity" evidence="1">
    <location>
        <begin position="13"/>
        <end position="27"/>
    </location>
</feature>
<gene>
    <name evidence="2" type="ORF">LOD99_5196</name>
</gene>
<dbReference type="EMBL" id="JAKMXF010000304">
    <property type="protein sequence ID" value="KAI6651389.1"/>
    <property type="molecule type" value="Genomic_DNA"/>
</dbReference>
<evidence type="ECO:0000313" key="3">
    <source>
        <dbReference type="Proteomes" id="UP001165289"/>
    </source>
</evidence>
<proteinExistence type="predicted"/>
<comment type="caution">
    <text evidence="2">The sequence shown here is derived from an EMBL/GenBank/DDBJ whole genome shotgun (WGS) entry which is preliminary data.</text>
</comment>
<name>A0AAV7JR83_9METZ</name>
<organism evidence="2 3">
    <name type="scientific">Oopsacas minuta</name>
    <dbReference type="NCBI Taxonomy" id="111878"/>
    <lineage>
        <taxon>Eukaryota</taxon>
        <taxon>Metazoa</taxon>
        <taxon>Porifera</taxon>
        <taxon>Hexactinellida</taxon>
        <taxon>Hexasterophora</taxon>
        <taxon>Lyssacinosida</taxon>
        <taxon>Leucopsacidae</taxon>
        <taxon>Oopsacas</taxon>
    </lineage>
</organism>
<sequence length="191" mass="21081">MAAYQQSDPSQVSPEATPSTSLSAPSSQVTAIQIRHDNIQLNRKRAAEGQIAQVERMLKHSRLEQVAENPGDNVIILIPLVDRGRGDPRNIMGVILERNENDMYRIAVRTGILKESYSRNQFDLCPHPLHSVNDFTTDKEIGLRQAVQQGLSVVDKGLPSVTVHKVANNANQTNVKVSRLDLNVIASVTRA</sequence>